<evidence type="ECO:0000256" key="2">
    <source>
        <dbReference type="SAM" id="Phobius"/>
    </source>
</evidence>
<keyword evidence="4" id="KW-1185">Reference proteome</keyword>
<name>A0ABU9IB77_9SPHN</name>
<dbReference type="RefSeq" id="WP_341671983.1">
    <property type="nucleotide sequence ID" value="NZ_JBBYHV010000001.1"/>
</dbReference>
<feature type="transmembrane region" description="Helical" evidence="2">
    <location>
        <begin position="324"/>
        <end position="342"/>
    </location>
</feature>
<organism evidence="3 4">
    <name type="scientific">Aurantiacibacter gilvus</name>
    <dbReference type="NCBI Taxonomy" id="3139141"/>
    <lineage>
        <taxon>Bacteria</taxon>
        <taxon>Pseudomonadati</taxon>
        <taxon>Pseudomonadota</taxon>
        <taxon>Alphaproteobacteria</taxon>
        <taxon>Sphingomonadales</taxon>
        <taxon>Erythrobacteraceae</taxon>
        <taxon>Aurantiacibacter</taxon>
    </lineage>
</organism>
<dbReference type="InterPro" id="IPR025291">
    <property type="entry name" value="DUF4153"/>
</dbReference>
<dbReference type="Proteomes" id="UP001497045">
    <property type="component" value="Unassembled WGS sequence"/>
</dbReference>
<feature type="transmembrane region" description="Helical" evidence="2">
    <location>
        <begin position="26"/>
        <end position="43"/>
    </location>
</feature>
<feature type="transmembrane region" description="Helical" evidence="2">
    <location>
        <begin position="49"/>
        <end position="70"/>
    </location>
</feature>
<reference evidence="3 4" key="1">
    <citation type="submission" date="2024-04" db="EMBL/GenBank/DDBJ databases">
        <title>Aurantiacibacter sp. DGU6 16S ribosomal RNA gene Genome sequencing and assembly.</title>
        <authorList>
            <person name="Park S."/>
        </authorList>
    </citation>
    <scope>NUCLEOTIDE SEQUENCE [LARGE SCALE GENOMIC DNA]</scope>
    <source>
        <strain evidence="3 4">DGU6</strain>
    </source>
</reference>
<feature type="transmembrane region" description="Helical" evidence="2">
    <location>
        <begin position="255"/>
        <end position="275"/>
    </location>
</feature>
<keyword evidence="2" id="KW-0472">Membrane</keyword>
<sequence length="596" mass="64588">MAEGEVIAETPSAQEPMLADWPERPWLLAGLGGLAGLIVHLLLDANEPSPARAALAAAAFFSFAAASFVLRPKRWSEAAVFAVLLGLVMGGIAWLAVDSGDHVAGEEFAFAAGVFFSLLAVPLFQADFHRKRWATPYRETHFHVWTDAVSAAGALAFVLLSWLLLWLLRALFSLIGIELIEDLIETTGFVGLFCGATYGAAMGVLRNQLNVLGTLQRVVLVVFSLLAVPFGFAIAVFLVFLLLSGGSALWDATDSATPVLLTCALGCFVLANAVVRDDDEARSDNVVMQAAAMILAASIFPLTVFAAISMGIRIDQHGLSPERLWALVAIAIATAYGLSYWVGLARGRMAGWAEYLRRANLHLAAASCVVALVLALPLIDFGGISARQQMARLDAGEVAPEDFDFRALRWDFGDAGRDVLAELAERDGEIGELALAAQRQSERPYWYDEAVTEEYLDETTDDIVVYPAGSTAPDGLLDAIDNDSVCWIEGTCRIYLQDDGRTAVVLGDECDTGYRDEDDATDPSIDCGINVEAFELVNRSWRRIPNSQPSRTMTTEDQRAALERERQAIESGDVSIGPSQRRTIYIGDKPTGRQFD</sequence>
<evidence type="ECO:0000313" key="3">
    <source>
        <dbReference type="EMBL" id="MEL1249446.1"/>
    </source>
</evidence>
<feature type="transmembrane region" description="Helical" evidence="2">
    <location>
        <begin position="108"/>
        <end position="128"/>
    </location>
</feature>
<evidence type="ECO:0000313" key="4">
    <source>
        <dbReference type="Proteomes" id="UP001497045"/>
    </source>
</evidence>
<keyword evidence="2" id="KW-0812">Transmembrane</keyword>
<keyword evidence="2" id="KW-1133">Transmembrane helix</keyword>
<feature type="transmembrane region" description="Helical" evidence="2">
    <location>
        <begin position="218"/>
        <end position="243"/>
    </location>
</feature>
<feature type="region of interest" description="Disordered" evidence="1">
    <location>
        <begin position="570"/>
        <end position="596"/>
    </location>
</feature>
<feature type="transmembrane region" description="Helical" evidence="2">
    <location>
        <begin position="287"/>
        <end position="312"/>
    </location>
</feature>
<feature type="transmembrane region" description="Helical" evidence="2">
    <location>
        <begin position="77"/>
        <end position="96"/>
    </location>
</feature>
<gene>
    <name evidence="3" type="ORF">AAEO60_02050</name>
</gene>
<dbReference type="Pfam" id="PF13687">
    <property type="entry name" value="DUF4153"/>
    <property type="match status" value="1"/>
</dbReference>
<feature type="transmembrane region" description="Helical" evidence="2">
    <location>
        <begin position="188"/>
        <end position="206"/>
    </location>
</feature>
<proteinExistence type="predicted"/>
<feature type="transmembrane region" description="Helical" evidence="2">
    <location>
        <begin position="148"/>
        <end position="168"/>
    </location>
</feature>
<feature type="transmembrane region" description="Helical" evidence="2">
    <location>
        <begin position="363"/>
        <end position="384"/>
    </location>
</feature>
<evidence type="ECO:0000256" key="1">
    <source>
        <dbReference type="SAM" id="MobiDB-lite"/>
    </source>
</evidence>
<dbReference type="EMBL" id="JBBYHV010000001">
    <property type="protein sequence ID" value="MEL1249446.1"/>
    <property type="molecule type" value="Genomic_DNA"/>
</dbReference>
<accession>A0ABU9IB77</accession>
<protein>
    <submittedName>
        <fullName evidence="3">DUF4153 domain-containing protein</fullName>
    </submittedName>
</protein>
<comment type="caution">
    <text evidence="3">The sequence shown here is derived from an EMBL/GenBank/DDBJ whole genome shotgun (WGS) entry which is preliminary data.</text>
</comment>